<gene>
    <name evidence="2" type="ORF">EV356DRAFT_116781</name>
</gene>
<name>A0A6A6HC95_VIRVR</name>
<dbReference type="SMART" id="SM00554">
    <property type="entry name" value="FAS1"/>
    <property type="match status" value="2"/>
</dbReference>
<protein>
    <submittedName>
        <fullName evidence="2">FAS1 domain-containing protein</fullName>
    </submittedName>
</protein>
<dbReference type="Pfam" id="PF02469">
    <property type="entry name" value="Fasciclin"/>
    <property type="match status" value="2"/>
</dbReference>
<dbReference type="GO" id="GO:0000329">
    <property type="term" value="C:fungal-type vacuole membrane"/>
    <property type="evidence" value="ECO:0007669"/>
    <property type="project" value="TreeGrafter"/>
</dbReference>
<dbReference type="InterPro" id="IPR036378">
    <property type="entry name" value="FAS1_dom_sf"/>
</dbReference>
<reference evidence="2" key="1">
    <citation type="journal article" date="2020" name="Stud. Mycol.">
        <title>101 Dothideomycetes genomes: a test case for predicting lifestyles and emergence of pathogens.</title>
        <authorList>
            <person name="Haridas S."/>
            <person name="Albert R."/>
            <person name="Binder M."/>
            <person name="Bloem J."/>
            <person name="Labutti K."/>
            <person name="Salamov A."/>
            <person name="Andreopoulos B."/>
            <person name="Baker S."/>
            <person name="Barry K."/>
            <person name="Bills G."/>
            <person name="Bluhm B."/>
            <person name="Cannon C."/>
            <person name="Castanera R."/>
            <person name="Culley D."/>
            <person name="Daum C."/>
            <person name="Ezra D."/>
            <person name="Gonzalez J."/>
            <person name="Henrissat B."/>
            <person name="Kuo A."/>
            <person name="Liang C."/>
            <person name="Lipzen A."/>
            <person name="Lutzoni F."/>
            <person name="Magnuson J."/>
            <person name="Mondo S."/>
            <person name="Nolan M."/>
            <person name="Ohm R."/>
            <person name="Pangilinan J."/>
            <person name="Park H.-J."/>
            <person name="Ramirez L."/>
            <person name="Alfaro M."/>
            <person name="Sun H."/>
            <person name="Tritt A."/>
            <person name="Yoshinaga Y."/>
            <person name="Zwiers L.-H."/>
            <person name="Turgeon B."/>
            <person name="Goodwin S."/>
            <person name="Spatafora J."/>
            <person name="Crous P."/>
            <person name="Grigoriev I."/>
        </authorList>
    </citation>
    <scope>NUCLEOTIDE SEQUENCE</scope>
    <source>
        <strain evidence="2">Tuck. ex Michener</strain>
    </source>
</reference>
<dbReference type="Proteomes" id="UP000800092">
    <property type="component" value="Unassembled WGS sequence"/>
</dbReference>
<evidence type="ECO:0000259" key="1">
    <source>
        <dbReference type="PROSITE" id="PS50213"/>
    </source>
</evidence>
<dbReference type="AlphaFoldDB" id="A0A6A6HC95"/>
<evidence type="ECO:0000313" key="2">
    <source>
        <dbReference type="EMBL" id="KAF2235677.1"/>
    </source>
</evidence>
<dbReference type="Gene3D" id="2.30.180.10">
    <property type="entry name" value="FAS1 domain"/>
    <property type="match status" value="2"/>
</dbReference>
<sequence>MIPLSTRRWKCYDLCSMKTIKLTILAAINQLVSSQNINEVLSQYSQLSSLTSIITNSSALFTQLEAANNFTFLAPSNDAIATWTRSPSSNTSIDILLTYHLLTGSLLLSPPVKGWYNVSIFMSSALNDTRYTNVTGGQRVEFLFDGQAKFQSGDKTTSIITAADIISTGGIIHIIDTVLEIPLNSLREASAARLEYFDEVFTSGYFLHPENAAESALANLPSERNQSQVNVLLEYHIVIGLYYSSDFINGSTLNTTAGVPILVTIDNDGDIYLNAAKITTPDYLVSNGVMHVIDR</sequence>
<dbReference type="OrthoDB" id="286301at2759"/>
<dbReference type="EMBL" id="ML991790">
    <property type="protein sequence ID" value="KAF2235677.1"/>
    <property type="molecule type" value="Genomic_DNA"/>
</dbReference>
<dbReference type="InterPro" id="IPR050904">
    <property type="entry name" value="Adhesion/Biosynth-related"/>
</dbReference>
<dbReference type="GO" id="GO:0016236">
    <property type="term" value="P:macroautophagy"/>
    <property type="evidence" value="ECO:0007669"/>
    <property type="project" value="TreeGrafter"/>
</dbReference>
<accession>A0A6A6HC95</accession>
<organism evidence="2 3">
    <name type="scientific">Viridothelium virens</name>
    <name type="common">Speckled blister lichen</name>
    <name type="synonym">Trypethelium virens</name>
    <dbReference type="NCBI Taxonomy" id="1048519"/>
    <lineage>
        <taxon>Eukaryota</taxon>
        <taxon>Fungi</taxon>
        <taxon>Dikarya</taxon>
        <taxon>Ascomycota</taxon>
        <taxon>Pezizomycotina</taxon>
        <taxon>Dothideomycetes</taxon>
        <taxon>Dothideomycetes incertae sedis</taxon>
        <taxon>Trypetheliales</taxon>
        <taxon>Trypetheliaceae</taxon>
        <taxon>Viridothelium</taxon>
    </lineage>
</organism>
<dbReference type="InterPro" id="IPR000782">
    <property type="entry name" value="FAS1_domain"/>
</dbReference>
<dbReference type="PANTHER" id="PTHR10900">
    <property type="entry name" value="PERIOSTIN-RELATED"/>
    <property type="match status" value="1"/>
</dbReference>
<proteinExistence type="predicted"/>
<dbReference type="PROSITE" id="PS50213">
    <property type="entry name" value="FAS1"/>
    <property type="match status" value="1"/>
</dbReference>
<feature type="domain" description="FAS1" evidence="1">
    <location>
        <begin position="34"/>
        <end position="295"/>
    </location>
</feature>
<keyword evidence="3" id="KW-1185">Reference proteome</keyword>
<dbReference type="SUPFAM" id="SSF82153">
    <property type="entry name" value="FAS1 domain"/>
    <property type="match status" value="2"/>
</dbReference>
<evidence type="ECO:0000313" key="3">
    <source>
        <dbReference type="Proteomes" id="UP000800092"/>
    </source>
</evidence>
<dbReference type="PANTHER" id="PTHR10900:SF122">
    <property type="entry name" value="FAS1 DOMAIN-CONTAINING PROTEIN"/>
    <property type="match status" value="1"/>
</dbReference>